<feature type="region of interest" description="Disordered" evidence="1">
    <location>
        <begin position="408"/>
        <end position="436"/>
    </location>
</feature>
<evidence type="ECO:0000313" key="3">
    <source>
        <dbReference type="EMBL" id="AES96275.1"/>
    </source>
</evidence>
<dbReference type="AlphaFoldDB" id="G7K2U9"/>
<evidence type="ECO:0000313" key="4">
    <source>
        <dbReference type="EnsemblPlants" id="AES96275"/>
    </source>
</evidence>
<feature type="compositionally biased region" description="Polar residues" evidence="1">
    <location>
        <begin position="43"/>
        <end position="58"/>
    </location>
</feature>
<feature type="domain" description="Putative plant transposon protein" evidence="2">
    <location>
        <begin position="207"/>
        <end position="384"/>
    </location>
</feature>
<reference evidence="3 5" key="1">
    <citation type="journal article" date="2011" name="Nature">
        <title>The Medicago genome provides insight into the evolution of rhizobial symbioses.</title>
        <authorList>
            <person name="Young N.D."/>
            <person name="Debelle F."/>
            <person name="Oldroyd G.E."/>
            <person name="Geurts R."/>
            <person name="Cannon S.B."/>
            <person name="Udvardi M.K."/>
            <person name="Benedito V.A."/>
            <person name="Mayer K.F."/>
            <person name="Gouzy J."/>
            <person name="Schoof H."/>
            <person name="Van de Peer Y."/>
            <person name="Proost S."/>
            <person name="Cook D.R."/>
            <person name="Meyers B.C."/>
            <person name="Spannagl M."/>
            <person name="Cheung F."/>
            <person name="De Mita S."/>
            <person name="Krishnakumar V."/>
            <person name="Gundlach H."/>
            <person name="Zhou S."/>
            <person name="Mudge J."/>
            <person name="Bharti A.K."/>
            <person name="Murray J.D."/>
            <person name="Naoumkina M.A."/>
            <person name="Rosen B."/>
            <person name="Silverstein K.A."/>
            <person name="Tang H."/>
            <person name="Rombauts S."/>
            <person name="Zhao P.X."/>
            <person name="Zhou P."/>
            <person name="Barbe V."/>
            <person name="Bardou P."/>
            <person name="Bechner M."/>
            <person name="Bellec A."/>
            <person name="Berger A."/>
            <person name="Berges H."/>
            <person name="Bidwell S."/>
            <person name="Bisseling T."/>
            <person name="Choisne N."/>
            <person name="Couloux A."/>
            <person name="Denny R."/>
            <person name="Deshpande S."/>
            <person name="Dai X."/>
            <person name="Doyle J.J."/>
            <person name="Dudez A.M."/>
            <person name="Farmer A.D."/>
            <person name="Fouteau S."/>
            <person name="Franken C."/>
            <person name="Gibelin C."/>
            <person name="Gish J."/>
            <person name="Goldstein S."/>
            <person name="Gonzalez A.J."/>
            <person name="Green P.J."/>
            <person name="Hallab A."/>
            <person name="Hartog M."/>
            <person name="Hua A."/>
            <person name="Humphray S.J."/>
            <person name="Jeong D.H."/>
            <person name="Jing Y."/>
            <person name="Jocker A."/>
            <person name="Kenton S.M."/>
            <person name="Kim D.J."/>
            <person name="Klee K."/>
            <person name="Lai H."/>
            <person name="Lang C."/>
            <person name="Lin S."/>
            <person name="Macmil S.L."/>
            <person name="Magdelenat G."/>
            <person name="Matthews L."/>
            <person name="McCorrison J."/>
            <person name="Monaghan E.L."/>
            <person name="Mun J.H."/>
            <person name="Najar F.Z."/>
            <person name="Nicholson C."/>
            <person name="Noirot C."/>
            <person name="O'Bleness M."/>
            <person name="Paule C.R."/>
            <person name="Poulain J."/>
            <person name="Prion F."/>
            <person name="Qin B."/>
            <person name="Qu C."/>
            <person name="Retzel E.F."/>
            <person name="Riddle C."/>
            <person name="Sallet E."/>
            <person name="Samain S."/>
            <person name="Samson N."/>
            <person name="Sanders I."/>
            <person name="Saurat O."/>
            <person name="Scarpelli C."/>
            <person name="Schiex T."/>
            <person name="Segurens B."/>
            <person name="Severin A.J."/>
            <person name="Sherrier D.J."/>
            <person name="Shi R."/>
            <person name="Sims S."/>
            <person name="Singer S.R."/>
            <person name="Sinharoy S."/>
            <person name="Sterck L."/>
            <person name="Viollet A."/>
            <person name="Wang B.B."/>
            <person name="Wang K."/>
            <person name="Wang M."/>
            <person name="Wang X."/>
            <person name="Warfsmann J."/>
            <person name="Weissenbach J."/>
            <person name="White D.D."/>
            <person name="White J.D."/>
            <person name="Wiley G.B."/>
            <person name="Wincker P."/>
            <person name="Xing Y."/>
            <person name="Yang L."/>
            <person name="Yao Z."/>
            <person name="Ying F."/>
            <person name="Zhai J."/>
            <person name="Zhou L."/>
            <person name="Zuber A."/>
            <person name="Denarie J."/>
            <person name="Dixon R.A."/>
            <person name="May G.D."/>
            <person name="Schwartz D.C."/>
            <person name="Rogers J."/>
            <person name="Quetier F."/>
            <person name="Town C.D."/>
            <person name="Roe B.A."/>
        </authorList>
    </citation>
    <scope>NUCLEOTIDE SEQUENCE [LARGE SCALE GENOMIC DNA]</scope>
    <source>
        <strain evidence="3">A17</strain>
        <strain evidence="4 5">cv. Jemalong A17</strain>
    </source>
</reference>
<gene>
    <name evidence="3" type="ordered locus">MTR_5g035210</name>
</gene>
<reference evidence="4" key="3">
    <citation type="submission" date="2015-04" db="UniProtKB">
        <authorList>
            <consortium name="EnsemblPlants"/>
        </authorList>
    </citation>
    <scope>IDENTIFICATION</scope>
    <source>
        <strain evidence="4">cv. Jemalong A17</strain>
    </source>
</reference>
<organism evidence="3 5">
    <name type="scientific">Medicago truncatula</name>
    <name type="common">Barrel medic</name>
    <name type="synonym">Medicago tribuloides</name>
    <dbReference type="NCBI Taxonomy" id="3880"/>
    <lineage>
        <taxon>Eukaryota</taxon>
        <taxon>Viridiplantae</taxon>
        <taxon>Streptophyta</taxon>
        <taxon>Embryophyta</taxon>
        <taxon>Tracheophyta</taxon>
        <taxon>Spermatophyta</taxon>
        <taxon>Magnoliopsida</taxon>
        <taxon>eudicotyledons</taxon>
        <taxon>Gunneridae</taxon>
        <taxon>Pentapetalae</taxon>
        <taxon>rosids</taxon>
        <taxon>fabids</taxon>
        <taxon>Fabales</taxon>
        <taxon>Fabaceae</taxon>
        <taxon>Papilionoideae</taxon>
        <taxon>50 kb inversion clade</taxon>
        <taxon>NPAAA clade</taxon>
        <taxon>Hologalegina</taxon>
        <taxon>IRL clade</taxon>
        <taxon>Trifolieae</taxon>
        <taxon>Medicago</taxon>
    </lineage>
</organism>
<feature type="compositionally biased region" description="Pro residues" evidence="1">
    <location>
        <begin position="16"/>
        <end position="32"/>
    </location>
</feature>
<dbReference type="PaxDb" id="3880-AES96275"/>
<feature type="region of interest" description="Disordered" evidence="1">
    <location>
        <begin position="1"/>
        <end position="117"/>
    </location>
</feature>
<dbReference type="Proteomes" id="UP000002051">
    <property type="component" value="Chromosome 5"/>
</dbReference>
<accession>G7K2U9</accession>
<feature type="compositionally biased region" description="Basic residues" evidence="1">
    <location>
        <begin position="73"/>
        <end position="84"/>
    </location>
</feature>
<reference evidence="3 5" key="2">
    <citation type="journal article" date="2014" name="BMC Genomics">
        <title>An improved genome release (version Mt4.0) for the model legume Medicago truncatula.</title>
        <authorList>
            <person name="Tang H."/>
            <person name="Krishnakumar V."/>
            <person name="Bidwell S."/>
            <person name="Rosen B."/>
            <person name="Chan A."/>
            <person name="Zhou S."/>
            <person name="Gentzbittel L."/>
            <person name="Childs K.L."/>
            <person name="Yandell M."/>
            <person name="Gundlach H."/>
            <person name="Mayer K.F."/>
            <person name="Schwartz D.C."/>
            <person name="Town C.D."/>
        </authorList>
    </citation>
    <scope>GENOME REANNOTATION</scope>
    <source>
        <strain evidence="4 5">cv. Jemalong A17</strain>
    </source>
</reference>
<sequence>MARTKGNHTDFSLSPSPSPERSPSPPPPPSPRNPNSDPFSCSPPKSQTNSAPLKTYSRTVKPRMAKSSENQKPIRKSTRLSAKRKSGDVMFVDLDSDEDRPLKNLKESPTDSEKNAERVEKIKKDFKAAVQKRKLLKECSSPPSKNKKSLHEGSASEIKNMHIPLHDPSLDRNFKKWVARPIGVGRVYNFEKLLKEGVDLLKFVKPLGWTNFFQIKETHYPEVVRNFYFMAETFPKEDLIVSKIQDKVIELSAERLAVILDIPQKGPKCYGRTGYANAVVSRFDIIREMFVKYESDDDLISANLKKEYKLLHNMCQFSITPRKGSKHKVSETDILVMYHMFHSIDINLPVIIIRHMIHATTLKKTKSCVPYGMVLTRVFKAFNINLDKEKFDTVCSEFLPKNIAHMKKTPPIEIPQPSNTPDEAETSMKDSRADKGKAPMDELLDAILEETCEGNPTPSTEMPTTHASEKFNQASNSVLDLNSPFLSHIPGNTWFEQAEKAFPSAAHGEPTVISPLFSHQHGSSSPVFGSSFLETLLRTSSGSGSYSAPVKSYFGNMFSDQFLPSLPSHFGSFESSGQYGPPPAPPNTPDASAGSRNVPPPPHLTMADLTAALRPILEKLDLVYNLQSFMVLDVANFRDWFITDYCKRFGVTPPRSTFGASSSGPATSKP</sequence>
<evidence type="ECO:0000256" key="1">
    <source>
        <dbReference type="SAM" id="MobiDB-lite"/>
    </source>
</evidence>
<keyword evidence="5" id="KW-1185">Reference proteome</keyword>
<feature type="compositionally biased region" description="Basic and acidic residues" evidence="1">
    <location>
        <begin position="99"/>
        <end position="117"/>
    </location>
</feature>
<dbReference type="InterPro" id="IPR046796">
    <property type="entry name" value="Transposase_32_dom"/>
</dbReference>
<dbReference type="Pfam" id="PF20167">
    <property type="entry name" value="Transposase_32"/>
    <property type="match status" value="1"/>
</dbReference>
<dbReference type="HOGENOM" id="CLU_419432_0_0_1"/>
<evidence type="ECO:0000313" key="5">
    <source>
        <dbReference type="Proteomes" id="UP000002051"/>
    </source>
</evidence>
<name>G7K2U9_MEDTR</name>
<feature type="region of interest" description="Disordered" evidence="1">
    <location>
        <begin position="134"/>
        <end position="154"/>
    </location>
</feature>
<dbReference type="EMBL" id="CM001221">
    <property type="protein sequence ID" value="AES96275.1"/>
    <property type="molecule type" value="Genomic_DNA"/>
</dbReference>
<protein>
    <recommendedName>
        <fullName evidence="2">Putative plant transposon protein domain-containing protein</fullName>
    </recommendedName>
</protein>
<evidence type="ECO:0000259" key="2">
    <source>
        <dbReference type="Pfam" id="PF20167"/>
    </source>
</evidence>
<feature type="region of interest" description="Disordered" evidence="1">
    <location>
        <begin position="574"/>
        <end position="603"/>
    </location>
</feature>
<dbReference type="EnsemblPlants" id="AES96275">
    <property type="protein sequence ID" value="AES96275"/>
    <property type="gene ID" value="MTR_5g035210"/>
</dbReference>
<proteinExistence type="predicted"/>
<feature type="compositionally biased region" description="Basic and acidic residues" evidence="1">
    <location>
        <begin position="426"/>
        <end position="436"/>
    </location>
</feature>